<feature type="signal peptide" evidence="1">
    <location>
        <begin position="1"/>
        <end position="24"/>
    </location>
</feature>
<dbReference type="NCBIfam" id="TIGR03296">
    <property type="entry name" value="M6dom_TIGR03296"/>
    <property type="match status" value="1"/>
</dbReference>
<dbReference type="GO" id="GO:0008237">
    <property type="term" value="F:metallopeptidase activity"/>
    <property type="evidence" value="ECO:0007669"/>
    <property type="project" value="InterPro"/>
</dbReference>
<organism evidence="5 6">
    <name type="scientific">Oceanobacillus indicireducens</name>
    <dbReference type="NCBI Taxonomy" id="1004261"/>
    <lineage>
        <taxon>Bacteria</taxon>
        <taxon>Bacillati</taxon>
        <taxon>Bacillota</taxon>
        <taxon>Bacilli</taxon>
        <taxon>Bacillales</taxon>
        <taxon>Bacillaceae</taxon>
        <taxon>Oceanobacillus</taxon>
    </lineage>
</organism>
<protein>
    <submittedName>
        <fullName evidence="5">Peptidase M6</fullName>
    </submittedName>
</protein>
<dbReference type="GO" id="GO:0006508">
    <property type="term" value="P:proteolysis"/>
    <property type="evidence" value="ECO:0007669"/>
    <property type="project" value="InterPro"/>
</dbReference>
<evidence type="ECO:0000313" key="5">
    <source>
        <dbReference type="EMBL" id="GGN59993.1"/>
    </source>
</evidence>
<dbReference type="RefSeq" id="WP_188857631.1">
    <property type="nucleotide sequence ID" value="NZ_BMOS01000015.1"/>
</dbReference>
<dbReference type="Gene3D" id="3.40.390.10">
    <property type="entry name" value="Collagenase (Catalytic Domain)"/>
    <property type="match status" value="1"/>
</dbReference>
<keyword evidence="1" id="KW-0732">Signal</keyword>
<dbReference type="InterPro" id="IPR024079">
    <property type="entry name" value="MetalloPept_cat_dom_sf"/>
</dbReference>
<dbReference type="Pfam" id="PF05547">
    <property type="entry name" value="Peptidase_M6"/>
    <property type="match status" value="1"/>
</dbReference>
<feature type="domain" description="FIMAH" evidence="3">
    <location>
        <begin position="658"/>
        <end position="735"/>
    </location>
</feature>
<dbReference type="Pfam" id="PF22888">
    <property type="entry name" value="FIMAH"/>
    <property type="match status" value="1"/>
</dbReference>
<dbReference type="SUPFAM" id="SSF55486">
    <property type="entry name" value="Metalloproteases ('zincins'), catalytic domain"/>
    <property type="match status" value="1"/>
</dbReference>
<name>A0A918D2N4_9BACI</name>
<evidence type="ECO:0000259" key="4">
    <source>
        <dbReference type="Pfam" id="PF23619"/>
    </source>
</evidence>
<feature type="chain" id="PRO_5037126913" evidence="1">
    <location>
        <begin position="25"/>
        <end position="737"/>
    </location>
</feature>
<evidence type="ECO:0000313" key="6">
    <source>
        <dbReference type="Proteomes" id="UP000624041"/>
    </source>
</evidence>
<dbReference type="AlphaFoldDB" id="A0A918D2N4"/>
<proteinExistence type="predicted"/>
<feature type="domain" description="Peptidase M6-like" evidence="2">
    <location>
        <begin position="270"/>
        <end position="326"/>
    </location>
</feature>
<sequence length="737" mass="82292">MKLVKRSFLLMLVFLITFSPLVFAAPNGLDAFPDPVDIESWELPRDMTWDDFNPVPGLNWDEVDVEPERELKGALVLVEFSDLEFVVTKPEGTDPAGNPQIGNVPREELPQFWLDYLNTPQSLNNYRTISDFWMENSNGKWQVDLDAYGPYMMDGKEFQYGLNEFNQQEFIPPGYSPMTLRSEAVNKAQADLDASGIDYDFIFILHSGYAETGVWQEFGEMMFNSPEEIPDEFGPPANLGEDLPNWVNTRYVPWTSWFAAKSVWSSASRNVSIQGSSNGMATYAHEFGHLMGLADNYNNPYGNPVSRTYAGSWELMSSGSFNGPGGSHTRWMIPAIQGGSTPPHHMLRNKIKQGFLSENQYLNIDRDELAETGPIFADILARAVPSGEGFKRDDLKGINIELEDLTPPNSLEDDWRADMQRGAKWYDNYTIEVVDQVGYDSFTHDSGVLIAKTKNTESAPNIWVVDAKPEDITIEDFVRPDGTTAMISKGGLEQLADALFKAGTDEDIVSEYIDEHNRLHFYILDKKYDDVGALSYRVSVRHLDSAGEFERSVEAAAVSAERAIPGKVAKHTFSVTNTGEETDLVRIQAETDAGWETMMLHHVIEVEAGETVEVPVYVKVPESEQQPAQLTFTATSETDAEQASSDVDVLLSEVNGTSLKALVQLFADSGDVDEAAVRPLTTHLTAIEQFEKQNDADKLVKHLEGFILLIDQYSNNGSLAEKAADALYDYTDFLLNQ</sequence>
<evidence type="ECO:0000256" key="1">
    <source>
        <dbReference type="SAM" id="SignalP"/>
    </source>
</evidence>
<dbReference type="EMBL" id="BMOS01000015">
    <property type="protein sequence ID" value="GGN59993.1"/>
    <property type="molecule type" value="Genomic_DNA"/>
</dbReference>
<dbReference type="Proteomes" id="UP000624041">
    <property type="component" value="Unassembled WGS sequence"/>
</dbReference>
<dbReference type="Gene3D" id="2.60.40.10">
    <property type="entry name" value="Immunoglobulins"/>
    <property type="match status" value="1"/>
</dbReference>
<evidence type="ECO:0000259" key="3">
    <source>
        <dbReference type="Pfam" id="PF22888"/>
    </source>
</evidence>
<dbReference type="InterPro" id="IPR054470">
    <property type="entry name" value="FIMAH_dom"/>
</dbReference>
<dbReference type="InterPro" id="IPR057615">
    <property type="entry name" value="Ig_VWA7"/>
</dbReference>
<dbReference type="InterPro" id="IPR013783">
    <property type="entry name" value="Ig-like_fold"/>
</dbReference>
<comment type="caution">
    <text evidence="5">The sequence shown here is derived from an EMBL/GenBank/DDBJ whole genome shotgun (WGS) entry which is preliminary data.</text>
</comment>
<reference evidence="5" key="2">
    <citation type="submission" date="2020-09" db="EMBL/GenBank/DDBJ databases">
        <authorList>
            <person name="Sun Q."/>
            <person name="Ohkuma M."/>
        </authorList>
    </citation>
    <scope>NUCLEOTIDE SEQUENCE</scope>
    <source>
        <strain evidence="5">JCM 17251</strain>
    </source>
</reference>
<evidence type="ECO:0000259" key="2">
    <source>
        <dbReference type="Pfam" id="PF05547"/>
    </source>
</evidence>
<feature type="domain" description="VWA7 Ig-like" evidence="4">
    <location>
        <begin position="556"/>
        <end position="645"/>
    </location>
</feature>
<keyword evidence="6" id="KW-1185">Reference proteome</keyword>
<accession>A0A918D2N4</accession>
<reference evidence="5" key="1">
    <citation type="journal article" date="2014" name="Int. J. Syst. Evol. Microbiol.">
        <title>Complete genome sequence of Corynebacterium casei LMG S-19264T (=DSM 44701T), isolated from a smear-ripened cheese.</title>
        <authorList>
            <consortium name="US DOE Joint Genome Institute (JGI-PGF)"/>
            <person name="Walter F."/>
            <person name="Albersmeier A."/>
            <person name="Kalinowski J."/>
            <person name="Ruckert C."/>
        </authorList>
    </citation>
    <scope>NUCLEOTIDE SEQUENCE</scope>
    <source>
        <strain evidence="5">JCM 17251</strain>
    </source>
</reference>
<dbReference type="InterPro" id="IPR008757">
    <property type="entry name" value="Peptidase_M6-like_domain"/>
</dbReference>
<gene>
    <name evidence="5" type="ORF">GCM10007971_23640</name>
</gene>
<dbReference type="Pfam" id="PF23619">
    <property type="entry name" value="Ig_VWA7"/>
    <property type="match status" value="1"/>
</dbReference>